<sequence length="168" mass="18415">MDVPCEIRFNTRSINSIDLPESVEVHAGDTLVLKLKNEGSPLHLTLSTADAARFTDFFHENLYLERLADVPVVIRDDVFPGMFAITVITGYGTNRSGLKVAVRERPAPVEEPPQPLPPPPQLPVVPFAIVIVAALLFIIYVGTGVLLFEAAAFVVLILGVIAAWFLRR</sequence>
<feature type="transmembrane region" description="Helical" evidence="1">
    <location>
        <begin position="122"/>
        <end position="140"/>
    </location>
</feature>
<comment type="caution">
    <text evidence="2">The sequence shown here is derived from an EMBL/GenBank/DDBJ whole genome shotgun (WGS) entry which is preliminary data.</text>
</comment>
<proteinExistence type="predicted"/>
<protein>
    <submittedName>
        <fullName evidence="2">Uncharacterized protein</fullName>
    </submittedName>
</protein>
<gene>
    <name evidence="2" type="ORF">HWN36_06525</name>
</gene>
<reference evidence="2 3" key="1">
    <citation type="submission" date="2020-06" db="EMBL/GenBank/DDBJ databases">
        <title>Methanofollis fontis sp. nov., a methanogen isolated from marine sediments near a cold seep at Four-Way Closure Ridge offshore southwestern Taiwan.</title>
        <authorList>
            <person name="Chen S.-C."/>
            <person name="Teng N.-H."/>
            <person name="Lin Y.-S."/>
            <person name="Lai M.-C."/>
            <person name="Chen H.-H."/>
            <person name="Wang C.-C."/>
        </authorList>
    </citation>
    <scope>NUCLEOTIDE SEQUENCE [LARGE SCALE GENOMIC DNA]</scope>
    <source>
        <strain evidence="2 3">DSM 2702</strain>
    </source>
</reference>
<evidence type="ECO:0000256" key="1">
    <source>
        <dbReference type="SAM" id="Phobius"/>
    </source>
</evidence>
<accession>A0A7K4HPY4</accession>
<dbReference type="EMBL" id="JABXWR010000001">
    <property type="protein sequence ID" value="NVO66970.1"/>
    <property type="molecule type" value="Genomic_DNA"/>
</dbReference>
<dbReference type="Proteomes" id="UP000570823">
    <property type="component" value="Unassembled WGS sequence"/>
</dbReference>
<dbReference type="RefSeq" id="WP_176788611.1">
    <property type="nucleotide sequence ID" value="NZ_JABXWR010000001.1"/>
</dbReference>
<dbReference type="OrthoDB" id="282430at2157"/>
<evidence type="ECO:0000313" key="3">
    <source>
        <dbReference type="Proteomes" id="UP000570823"/>
    </source>
</evidence>
<dbReference type="AlphaFoldDB" id="A0A7K4HPY4"/>
<evidence type="ECO:0000313" key="2">
    <source>
        <dbReference type="EMBL" id="NVO66970.1"/>
    </source>
</evidence>
<keyword evidence="3" id="KW-1185">Reference proteome</keyword>
<keyword evidence="1" id="KW-1133">Transmembrane helix</keyword>
<keyword evidence="1" id="KW-0812">Transmembrane</keyword>
<feature type="transmembrane region" description="Helical" evidence="1">
    <location>
        <begin position="146"/>
        <end position="166"/>
    </location>
</feature>
<organism evidence="2 3">
    <name type="scientific">Methanofollis tationis</name>
    <dbReference type="NCBI Taxonomy" id="81417"/>
    <lineage>
        <taxon>Archaea</taxon>
        <taxon>Methanobacteriati</taxon>
        <taxon>Methanobacteriota</taxon>
        <taxon>Stenosarchaea group</taxon>
        <taxon>Methanomicrobia</taxon>
        <taxon>Methanomicrobiales</taxon>
        <taxon>Methanomicrobiaceae</taxon>
        <taxon>Methanofollis</taxon>
    </lineage>
</organism>
<keyword evidence="1" id="KW-0472">Membrane</keyword>
<name>A0A7K4HPY4_9EURY</name>